<reference evidence="2" key="2">
    <citation type="submission" date="2010-07" db="EMBL/GenBank/DDBJ databases">
        <authorList>
            <consortium name="The Broad Institute Genome Sequencing Platform"/>
            <consortium name="Broad Institute Genome Sequencing Center for Infectious Disease"/>
            <person name="Ma L.-J."/>
            <person name="Dead R."/>
            <person name="Young S."/>
            <person name="Zeng Q."/>
            <person name="Koehrsen M."/>
            <person name="Alvarado L."/>
            <person name="Berlin A."/>
            <person name="Chapman S.B."/>
            <person name="Chen Z."/>
            <person name="Freedman E."/>
            <person name="Gellesch M."/>
            <person name="Goldberg J."/>
            <person name="Griggs A."/>
            <person name="Gujja S."/>
            <person name="Heilman E.R."/>
            <person name="Heiman D."/>
            <person name="Hepburn T."/>
            <person name="Howarth C."/>
            <person name="Jen D."/>
            <person name="Larson L."/>
            <person name="Mehta T."/>
            <person name="Neiman D."/>
            <person name="Pearson M."/>
            <person name="Roberts A."/>
            <person name="Saif S."/>
            <person name="Shea T."/>
            <person name="Shenoy N."/>
            <person name="Sisk P."/>
            <person name="Stolte C."/>
            <person name="Sykes S."/>
            <person name="Walk T."/>
            <person name="White J."/>
            <person name="Yandava C."/>
            <person name="Haas B."/>
            <person name="Nusbaum C."/>
            <person name="Birren B."/>
        </authorList>
    </citation>
    <scope>NUCLEOTIDE SEQUENCE</scope>
    <source>
        <strain evidence="2">R3-111a-1</strain>
    </source>
</reference>
<dbReference type="AlphaFoldDB" id="J3NQD8"/>
<dbReference type="VEuPathDB" id="FungiDB:GGTG_03495"/>
<dbReference type="HOGENOM" id="CLU_167718_0_0_1"/>
<evidence type="ECO:0000256" key="1">
    <source>
        <dbReference type="SAM" id="SignalP"/>
    </source>
</evidence>
<protein>
    <recommendedName>
        <fullName evidence="5">Hydrophobin</fullName>
    </recommendedName>
</protein>
<dbReference type="RefSeq" id="XP_009219539.1">
    <property type="nucleotide sequence ID" value="XM_009221275.1"/>
</dbReference>
<feature type="chain" id="PRO_5015094316" description="Hydrophobin" evidence="1">
    <location>
        <begin position="20"/>
        <end position="114"/>
    </location>
</feature>
<dbReference type="EMBL" id="GL385396">
    <property type="protein sequence ID" value="EJT78394.1"/>
    <property type="molecule type" value="Genomic_DNA"/>
</dbReference>
<dbReference type="eggNOG" id="ENOG502RN9A">
    <property type="taxonomic scope" value="Eukaryota"/>
</dbReference>
<reference evidence="3" key="5">
    <citation type="submission" date="2018-04" db="UniProtKB">
        <authorList>
            <consortium name="EnsemblFungi"/>
        </authorList>
    </citation>
    <scope>IDENTIFICATION</scope>
    <source>
        <strain evidence="3">R3-111a-1</strain>
    </source>
</reference>
<dbReference type="Proteomes" id="UP000006039">
    <property type="component" value="Unassembled WGS sequence"/>
</dbReference>
<keyword evidence="4" id="KW-1185">Reference proteome</keyword>
<keyword evidence="1" id="KW-0732">Signal</keyword>
<reference evidence="3" key="4">
    <citation type="journal article" date="2015" name="G3 (Bethesda)">
        <title>Genome sequences of three phytopathogenic species of the Magnaporthaceae family of fungi.</title>
        <authorList>
            <person name="Okagaki L.H."/>
            <person name="Nunes C.C."/>
            <person name="Sailsbery J."/>
            <person name="Clay B."/>
            <person name="Brown D."/>
            <person name="John T."/>
            <person name="Oh Y."/>
            <person name="Young N."/>
            <person name="Fitzgerald M."/>
            <person name="Haas B.J."/>
            <person name="Zeng Q."/>
            <person name="Young S."/>
            <person name="Adiconis X."/>
            <person name="Fan L."/>
            <person name="Levin J.Z."/>
            <person name="Mitchell T.K."/>
            <person name="Okubara P.A."/>
            <person name="Farman M.L."/>
            <person name="Kohn L.M."/>
            <person name="Birren B."/>
            <person name="Ma L.-J."/>
            <person name="Dean R.A."/>
        </authorList>
    </citation>
    <scope>NUCLEOTIDE SEQUENCE</scope>
    <source>
        <strain evidence="3">R3-111a-1</strain>
    </source>
</reference>
<dbReference type="OrthoDB" id="10338877at2759"/>
<evidence type="ECO:0000313" key="3">
    <source>
        <dbReference type="EnsemblFungi" id="EJT78394"/>
    </source>
</evidence>
<evidence type="ECO:0000313" key="2">
    <source>
        <dbReference type="EMBL" id="EJT78394.1"/>
    </source>
</evidence>
<accession>J3NQD8</accession>
<reference evidence="4" key="1">
    <citation type="submission" date="2010-07" db="EMBL/GenBank/DDBJ databases">
        <title>The genome sequence of Gaeumannomyces graminis var. tritici strain R3-111a-1.</title>
        <authorList>
            <consortium name="The Broad Institute Genome Sequencing Platform"/>
            <person name="Ma L.-J."/>
            <person name="Dead R."/>
            <person name="Young S."/>
            <person name="Zeng Q."/>
            <person name="Koehrsen M."/>
            <person name="Alvarado L."/>
            <person name="Berlin A."/>
            <person name="Chapman S.B."/>
            <person name="Chen Z."/>
            <person name="Freedman E."/>
            <person name="Gellesch M."/>
            <person name="Goldberg J."/>
            <person name="Griggs A."/>
            <person name="Gujja S."/>
            <person name="Heilman E.R."/>
            <person name="Heiman D."/>
            <person name="Hepburn T."/>
            <person name="Howarth C."/>
            <person name="Jen D."/>
            <person name="Larson L."/>
            <person name="Mehta T."/>
            <person name="Neiman D."/>
            <person name="Pearson M."/>
            <person name="Roberts A."/>
            <person name="Saif S."/>
            <person name="Shea T."/>
            <person name="Shenoy N."/>
            <person name="Sisk P."/>
            <person name="Stolte C."/>
            <person name="Sykes S."/>
            <person name="Walk T."/>
            <person name="White J."/>
            <person name="Yandava C."/>
            <person name="Haas B."/>
            <person name="Nusbaum C."/>
            <person name="Birren B."/>
        </authorList>
    </citation>
    <scope>NUCLEOTIDE SEQUENCE [LARGE SCALE GENOMIC DNA]</scope>
    <source>
        <strain evidence="4">R3-111a-1</strain>
    </source>
</reference>
<dbReference type="EnsemblFungi" id="EJT78394">
    <property type="protein sequence ID" value="EJT78394"/>
    <property type="gene ID" value="GGTG_03495"/>
</dbReference>
<feature type="signal peptide" evidence="1">
    <location>
        <begin position="1"/>
        <end position="19"/>
    </location>
</feature>
<sequence length="114" mass="11916">MVKFAAIAAAAALAGQVTAQMPDTCFLRRSYCGGQLLSGSGQNYQNWEKRVDDALRADGLPIDGSHRYNTLFVCIGPTSLGVAQYCPAAGLACQPSNSDACGHNTALNSCCGRN</sequence>
<proteinExistence type="predicted"/>
<reference evidence="2" key="3">
    <citation type="submission" date="2010-09" db="EMBL/GenBank/DDBJ databases">
        <title>Annotation of Gaeumannomyces graminis var. tritici R3-111a-1.</title>
        <authorList>
            <consortium name="The Broad Institute Genome Sequencing Platform"/>
            <person name="Ma L.-J."/>
            <person name="Dead R."/>
            <person name="Young S.K."/>
            <person name="Zeng Q."/>
            <person name="Gargeya S."/>
            <person name="Fitzgerald M."/>
            <person name="Haas B."/>
            <person name="Abouelleil A."/>
            <person name="Alvarado L."/>
            <person name="Arachchi H.M."/>
            <person name="Berlin A."/>
            <person name="Brown A."/>
            <person name="Chapman S.B."/>
            <person name="Chen Z."/>
            <person name="Dunbar C."/>
            <person name="Freedman E."/>
            <person name="Gearin G."/>
            <person name="Gellesch M."/>
            <person name="Goldberg J."/>
            <person name="Griggs A."/>
            <person name="Gujja S."/>
            <person name="Heiman D."/>
            <person name="Howarth C."/>
            <person name="Larson L."/>
            <person name="Lui A."/>
            <person name="MacDonald P.J.P."/>
            <person name="Mehta T."/>
            <person name="Montmayeur A."/>
            <person name="Murphy C."/>
            <person name="Neiman D."/>
            <person name="Pearson M."/>
            <person name="Priest M."/>
            <person name="Roberts A."/>
            <person name="Saif S."/>
            <person name="Shea T."/>
            <person name="Shenoy N."/>
            <person name="Sisk P."/>
            <person name="Stolte C."/>
            <person name="Sykes S."/>
            <person name="Yandava C."/>
            <person name="Wortman J."/>
            <person name="Nusbaum C."/>
            <person name="Birren B."/>
        </authorList>
    </citation>
    <scope>NUCLEOTIDE SEQUENCE</scope>
    <source>
        <strain evidence="2">R3-111a-1</strain>
    </source>
</reference>
<evidence type="ECO:0008006" key="5">
    <source>
        <dbReference type="Google" id="ProtNLM"/>
    </source>
</evidence>
<evidence type="ECO:0000313" key="4">
    <source>
        <dbReference type="Proteomes" id="UP000006039"/>
    </source>
</evidence>
<name>J3NQD8_GAET3</name>
<gene>
    <name evidence="3" type="primary">20343953</name>
    <name evidence="2" type="ORF">GGTG_03495</name>
</gene>
<dbReference type="GeneID" id="20343953"/>
<organism evidence="2">
    <name type="scientific">Gaeumannomyces tritici (strain R3-111a-1)</name>
    <name type="common">Wheat and barley take-all root rot fungus</name>
    <name type="synonym">Gaeumannomyces graminis var. tritici</name>
    <dbReference type="NCBI Taxonomy" id="644352"/>
    <lineage>
        <taxon>Eukaryota</taxon>
        <taxon>Fungi</taxon>
        <taxon>Dikarya</taxon>
        <taxon>Ascomycota</taxon>
        <taxon>Pezizomycotina</taxon>
        <taxon>Sordariomycetes</taxon>
        <taxon>Sordariomycetidae</taxon>
        <taxon>Magnaporthales</taxon>
        <taxon>Magnaporthaceae</taxon>
        <taxon>Gaeumannomyces</taxon>
    </lineage>
</organism>